<dbReference type="EMBL" id="BARU01007262">
    <property type="protein sequence ID" value="GAH43336.1"/>
    <property type="molecule type" value="Genomic_DNA"/>
</dbReference>
<dbReference type="Gene3D" id="3.40.1260.10">
    <property type="entry name" value="DsrEFH-like"/>
    <property type="match status" value="1"/>
</dbReference>
<reference evidence="1" key="1">
    <citation type="journal article" date="2014" name="Front. Microbiol.">
        <title>High frequency of phylogenetically diverse reductive dehalogenase-homologous genes in deep subseafloor sedimentary metagenomes.</title>
        <authorList>
            <person name="Kawai M."/>
            <person name="Futagami T."/>
            <person name="Toyoda A."/>
            <person name="Takaki Y."/>
            <person name="Nishi S."/>
            <person name="Hori S."/>
            <person name="Arai W."/>
            <person name="Tsubouchi T."/>
            <person name="Morono Y."/>
            <person name="Uchiyama I."/>
            <person name="Ito T."/>
            <person name="Fujiyama A."/>
            <person name="Inagaki F."/>
            <person name="Takami H."/>
        </authorList>
    </citation>
    <scope>NUCLEOTIDE SEQUENCE</scope>
    <source>
        <strain evidence="1">Expedition CK06-06</strain>
    </source>
</reference>
<comment type="caution">
    <text evidence="1">The sequence shown here is derived from an EMBL/GenBank/DDBJ whole genome shotgun (WGS) entry which is preliminary data.</text>
</comment>
<accession>X1FCG7</accession>
<organism evidence="1">
    <name type="scientific">marine sediment metagenome</name>
    <dbReference type="NCBI Taxonomy" id="412755"/>
    <lineage>
        <taxon>unclassified sequences</taxon>
        <taxon>metagenomes</taxon>
        <taxon>ecological metagenomes</taxon>
    </lineage>
</organism>
<evidence type="ECO:0000313" key="1">
    <source>
        <dbReference type="EMBL" id="GAH43336.1"/>
    </source>
</evidence>
<dbReference type="InterPro" id="IPR027396">
    <property type="entry name" value="DsrEFH-like"/>
</dbReference>
<dbReference type="AlphaFoldDB" id="X1FCG7"/>
<gene>
    <name evidence="1" type="ORF">S03H2_14311</name>
</gene>
<proteinExistence type="predicted"/>
<protein>
    <submittedName>
        <fullName evidence="1">Uncharacterized protein</fullName>
    </submittedName>
</protein>
<dbReference type="InterPro" id="IPR003787">
    <property type="entry name" value="Sulphur_relay_DsrE/F-like"/>
</dbReference>
<dbReference type="SUPFAM" id="SSF75169">
    <property type="entry name" value="DsrEFH-like"/>
    <property type="match status" value="1"/>
</dbReference>
<sequence>MATKLFVLLASGDRDVALEVGLFYPLTVAKEKWMDEVKVIIFGPSEKLAAYDSKVQKRLKRLQEAGIEVMACKYCADRMNITSKLEEAGIKVVYVSSIMAQMIKEGWASLTF</sequence>
<name>X1FCG7_9ZZZZ</name>
<dbReference type="Pfam" id="PF02635">
    <property type="entry name" value="DsrE"/>
    <property type="match status" value="1"/>
</dbReference>